<reference evidence="13 14" key="1">
    <citation type="submission" date="2019-03" db="EMBL/GenBank/DDBJ databases">
        <title>Metabolic potential of uncultured bacteria and archaea associated with petroleum seepage in deep-sea sediments.</title>
        <authorList>
            <person name="Dong X."/>
            <person name="Hubert C."/>
        </authorList>
    </citation>
    <scope>NUCLEOTIDE SEQUENCE [LARGE SCALE GENOMIC DNA]</scope>
    <source>
        <strain evidence="13">E44_bin92</strain>
    </source>
</reference>
<comment type="subcellular location">
    <subcellularLocation>
        <location evidence="10">Cytoplasm</location>
    </subcellularLocation>
</comment>
<dbReference type="GO" id="GO:0103016">
    <property type="term" value="F:tRNA-uridine 2-sulfurtransferase activity"/>
    <property type="evidence" value="ECO:0007669"/>
    <property type="project" value="UniProtKB-EC"/>
</dbReference>
<dbReference type="Proteomes" id="UP000320781">
    <property type="component" value="Unassembled WGS sequence"/>
</dbReference>
<keyword evidence="4 10" id="KW-0819">tRNA processing</keyword>
<keyword evidence="7 10" id="KW-0694">RNA-binding</keyword>
<evidence type="ECO:0000256" key="10">
    <source>
        <dbReference type="HAMAP-Rule" id="MF_00144"/>
    </source>
</evidence>
<dbReference type="AlphaFoldDB" id="A0A523QKU7"/>
<evidence type="ECO:0000259" key="11">
    <source>
        <dbReference type="Pfam" id="PF20258"/>
    </source>
</evidence>
<evidence type="ECO:0000256" key="1">
    <source>
        <dbReference type="ARBA" id="ARBA00022490"/>
    </source>
</evidence>
<dbReference type="Pfam" id="PF20258">
    <property type="entry name" value="tRNA_Me_trans_C"/>
    <property type="match status" value="1"/>
</dbReference>
<comment type="function">
    <text evidence="10">Catalyzes the 2-thiolation of uridine at the wobble position (U34) of tRNA, leading to the formation of s(2)U34.</text>
</comment>
<dbReference type="InterPro" id="IPR014729">
    <property type="entry name" value="Rossmann-like_a/b/a_fold"/>
</dbReference>
<evidence type="ECO:0000256" key="5">
    <source>
        <dbReference type="ARBA" id="ARBA00022741"/>
    </source>
</evidence>
<feature type="binding site" evidence="10">
    <location>
        <position position="135"/>
    </location>
    <ligand>
        <name>ATP</name>
        <dbReference type="ChEBI" id="CHEBI:30616"/>
    </ligand>
</feature>
<dbReference type="GO" id="GO:0000049">
    <property type="term" value="F:tRNA binding"/>
    <property type="evidence" value="ECO:0007669"/>
    <property type="project" value="UniProtKB-KW"/>
</dbReference>
<dbReference type="InterPro" id="IPR046885">
    <property type="entry name" value="MnmA-like_C"/>
</dbReference>
<keyword evidence="8" id="KW-1015">Disulfide bond</keyword>
<feature type="active site" description="Nucleophile" evidence="10">
    <location>
        <position position="111"/>
    </location>
</feature>
<dbReference type="Gene3D" id="2.40.30.10">
    <property type="entry name" value="Translation factors"/>
    <property type="match status" value="1"/>
</dbReference>
<gene>
    <name evidence="10 13" type="primary">mnmA</name>
    <name evidence="13" type="ORF">E3J95_02165</name>
</gene>
<evidence type="ECO:0000256" key="2">
    <source>
        <dbReference type="ARBA" id="ARBA00022555"/>
    </source>
</evidence>
<keyword evidence="6 10" id="KW-0067">ATP-binding</keyword>
<feature type="binding site" evidence="10">
    <location>
        <begin position="14"/>
        <end position="21"/>
    </location>
    <ligand>
        <name>ATP</name>
        <dbReference type="ChEBI" id="CHEBI:30616"/>
    </ligand>
</feature>
<dbReference type="PANTHER" id="PTHR11933">
    <property type="entry name" value="TRNA 5-METHYLAMINOMETHYL-2-THIOURIDYLATE -METHYLTRANSFERASE"/>
    <property type="match status" value="1"/>
</dbReference>
<dbReference type="CDD" id="cd01998">
    <property type="entry name" value="MnmA_TRMU-like"/>
    <property type="match status" value="1"/>
</dbReference>
<dbReference type="InterPro" id="IPR004506">
    <property type="entry name" value="MnmA-like"/>
</dbReference>
<evidence type="ECO:0000256" key="8">
    <source>
        <dbReference type="ARBA" id="ARBA00023157"/>
    </source>
</evidence>
<dbReference type="GO" id="GO:0002143">
    <property type="term" value="P:tRNA wobble position uridine thiolation"/>
    <property type="evidence" value="ECO:0007669"/>
    <property type="project" value="TreeGrafter"/>
</dbReference>
<evidence type="ECO:0000256" key="7">
    <source>
        <dbReference type="ARBA" id="ARBA00022884"/>
    </source>
</evidence>
<feature type="site" description="Interaction with tRNA" evidence="10">
    <location>
        <position position="348"/>
    </location>
</feature>
<keyword evidence="3 10" id="KW-0808">Transferase</keyword>
<dbReference type="PANTHER" id="PTHR11933:SF5">
    <property type="entry name" value="MITOCHONDRIAL TRNA-SPECIFIC 2-THIOURIDYLASE 1"/>
    <property type="match status" value="1"/>
</dbReference>
<dbReference type="Gene3D" id="2.30.30.280">
    <property type="entry name" value="Adenine nucleotide alpha hydrolases-like domains"/>
    <property type="match status" value="1"/>
</dbReference>
<accession>A0A523QKU7</accession>
<feature type="region of interest" description="Interaction with tRNA" evidence="10">
    <location>
        <begin position="315"/>
        <end position="316"/>
    </location>
</feature>
<feature type="domain" description="tRNA-specific 2-thiouridylase MnmA-like central" evidence="12">
    <location>
        <begin position="218"/>
        <end position="282"/>
    </location>
</feature>
<organism evidence="13 14">
    <name type="scientific">Aerophobetes bacterium</name>
    <dbReference type="NCBI Taxonomy" id="2030807"/>
    <lineage>
        <taxon>Bacteria</taxon>
        <taxon>Candidatus Aerophobota</taxon>
    </lineage>
</organism>
<comment type="similarity">
    <text evidence="10">Belongs to the MnmA/TRMU family.</text>
</comment>
<dbReference type="GO" id="GO:0005524">
    <property type="term" value="F:ATP binding"/>
    <property type="evidence" value="ECO:0007669"/>
    <property type="project" value="UniProtKB-KW"/>
</dbReference>
<evidence type="ECO:0000259" key="12">
    <source>
        <dbReference type="Pfam" id="PF20259"/>
    </source>
</evidence>
<dbReference type="HAMAP" id="MF_00144">
    <property type="entry name" value="tRNA_thiouridyl_MnmA"/>
    <property type="match status" value="1"/>
</dbReference>
<evidence type="ECO:0000256" key="9">
    <source>
        <dbReference type="ARBA" id="ARBA00051542"/>
    </source>
</evidence>
<protein>
    <recommendedName>
        <fullName evidence="10">tRNA-specific 2-thiouridylase MnmA</fullName>
        <ecNumber evidence="10">2.8.1.13</ecNumber>
    </recommendedName>
</protein>
<feature type="region of interest" description="Interaction with tRNA" evidence="10">
    <location>
        <begin position="159"/>
        <end position="161"/>
    </location>
</feature>
<feature type="site" description="Interaction with tRNA" evidence="10">
    <location>
        <position position="136"/>
    </location>
</feature>
<dbReference type="Gene3D" id="3.40.50.620">
    <property type="entry name" value="HUPs"/>
    <property type="match status" value="1"/>
</dbReference>
<dbReference type="NCBIfam" id="TIGR00420">
    <property type="entry name" value="trmU"/>
    <property type="match status" value="1"/>
</dbReference>
<dbReference type="SUPFAM" id="SSF52402">
    <property type="entry name" value="Adenine nucleotide alpha hydrolases-like"/>
    <property type="match status" value="1"/>
</dbReference>
<dbReference type="InterPro" id="IPR023382">
    <property type="entry name" value="MnmA-like_central_sf"/>
</dbReference>
<sequence>MGQNARKKKRVVVAMSGGVDSSCAAALLKEHGYEVVGVTMQIWPSENLAAEVDTLGGCCSLEAVQEARAVAGKLGIPHYVMNFRRVFEEKVIGDFCREYARGRTPNPCIRCNQFIKFDALLMRAKALDADFIATGHYARIEPDPSGNKFFLRKGVDPKKDQSYVLYAMTQESLQHTLMPLGSYTKEEVRQMARQWRLPVADRPESQEICFIPDDNYAAFVEKRIKETSQPGPILDKRGRKLGEHKGILFYTVGQRKGLGISSSEPLYVVQIDREKNTLIVGREEDVYADELEAEHVNYISKDHLREPIQVRARIRYNMEEAPATVSFLFNSRVRVRFSRPQRAITPGQAVVFYQDDIVLGGGTIVCAARHGKEGGETDEGSEDWTGCCILRPSRSGGC</sequence>
<keyword evidence="2 10" id="KW-0820">tRNA-binding</keyword>
<dbReference type="FunFam" id="2.40.30.10:FF:000023">
    <property type="entry name" value="tRNA-specific 2-thiouridylase MnmA"/>
    <property type="match status" value="1"/>
</dbReference>
<feature type="domain" description="tRNA-specific 2-thiouridylase MnmA-like C-terminal" evidence="11">
    <location>
        <begin position="289"/>
        <end position="364"/>
    </location>
</feature>
<evidence type="ECO:0000256" key="4">
    <source>
        <dbReference type="ARBA" id="ARBA00022694"/>
    </source>
</evidence>
<comment type="caution">
    <text evidence="13">The sequence shown here is derived from an EMBL/GenBank/DDBJ whole genome shotgun (WGS) entry which is preliminary data.</text>
</comment>
<name>A0A523QKU7_UNCAE</name>
<keyword evidence="5 10" id="KW-0547">Nucleotide-binding</keyword>
<dbReference type="Pfam" id="PF03054">
    <property type="entry name" value="tRNA_Me_trans"/>
    <property type="match status" value="1"/>
</dbReference>
<dbReference type="GO" id="GO:0005737">
    <property type="term" value="C:cytoplasm"/>
    <property type="evidence" value="ECO:0007669"/>
    <property type="project" value="UniProtKB-SubCell"/>
</dbReference>
<dbReference type="InterPro" id="IPR046884">
    <property type="entry name" value="MnmA-like_central"/>
</dbReference>
<evidence type="ECO:0000313" key="13">
    <source>
        <dbReference type="EMBL" id="TES86360.1"/>
    </source>
</evidence>
<dbReference type="EMBL" id="SOKU01000104">
    <property type="protein sequence ID" value="TES86360.1"/>
    <property type="molecule type" value="Genomic_DNA"/>
</dbReference>
<evidence type="ECO:0000313" key="14">
    <source>
        <dbReference type="Proteomes" id="UP000320781"/>
    </source>
</evidence>
<feature type="active site" description="Cysteine persulfide intermediate" evidence="10">
    <location>
        <position position="209"/>
    </location>
</feature>
<dbReference type="Pfam" id="PF20259">
    <property type="entry name" value="tRNA_Me_trans_M"/>
    <property type="match status" value="1"/>
</dbReference>
<feature type="binding site" evidence="10">
    <location>
        <position position="40"/>
    </location>
    <ligand>
        <name>ATP</name>
        <dbReference type="ChEBI" id="CHEBI:30616"/>
    </ligand>
</feature>
<dbReference type="EC" id="2.8.1.13" evidence="10"/>
<evidence type="ECO:0000256" key="6">
    <source>
        <dbReference type="ARBA" id="ARBA00022840"/>
    </source>
</evidence>
<keyword evidence="1 10" id="KW-0963">Cytoplasm</keyword>
<dbReference type="FunFam" id="3.40.50.620:FF:000115">
    <property type="entry name" value="tRNA-specific 2-thiouridylase MnmA"/>
    <property type="match status" value="1"/>
</dbReference>
<dbReference type="FunFam" id="2.30.30.280:FF:000001">
    <property type="entry name" value="tRNA-specific 2-thiouridylase MnmA"/>
    <property type="match status" value="1"/>
</dbReference>
<proteinExistence type="inferred from homology"/>
<evidence type="ECO:0000256" key="3">
    <source>
        <dbReference type="ARBA" id="ARBA00022679"/>
    </source>
</evidence>
<dbReference type="NCBIfam" id="NF001138">
    <property type="entry name" value="PRK00143.1"/>
    <property type="match status" value="1"/>
</dbReference>
<comment type="catalytic activity">
    <reaction evidence="9 10">
        <text>S-sulfanyl-L-cysteinyl-[protein] + uridine(34) in tRNA + AH2 + ATP = 2-thiouridine(34) in tRNA + L-cysteinyl-[protein] + A + AMP + diphosphate + H(+)</text>
        <dbReference type="Rhea" id="RHEA:47032"/>
        <dbReference type="Rhea" id="RHEA-COMP:10131"/>
        <dbReference type="Rhea" id="RHEA-COMP:11726"/>
        <dbReference type="Rhea" id="RHEA-COMP:11727"/>
        <dbReference type="Rhea" id="RHEA-COMP:11728"/>
        <dbReference type="ChEBI" id="CHEBI:13193"/>
        <dbReference type="ChEBI" id="CHEBI:15378"/>
        <dbReference type="ChEBI" id="CHEBI:17499"/>
        <dbReference type="ChEBI" id="CHEBI:29950"/>
        <dbReference type="ChEBI" id="CHEBI:30616"/>
        <dbReference type="ChEBI" id="CHEBI:33019"/>
        <dbReference type="ChEBI" id="CHEBI:61963"/>
        <dbReference type="ChEBI" id="CHEBI:65315"/>
        <dbReference type="ChEBI" id="CHEBI:87170"/>
        <dbReference type="ChEBI" id="CHEBI:456215"/>
        <dbReference type="EC" id="2.8.1.13"/>
    </reaction>
</comment>
<comment type="caution">
    <text evidence="10">Lacks conserved residue(s) required for the propagation of feature annotation.</text>
</comment>